<dbReference type="InterPro" id="IPR044251">
    <property type="entry name" value="LHP1-like"/>
</dbReference>
<dbReference type="SUPFAM" id="SSF54160">
    <property type="entry name" value="Chromo domain-like"/>
    <property type="match status" value="1"/>
</dbReference>
<accession>A0AAP0JV36</accession>
<feature type="domain" description="Chromo" evidence="2">
    <location>
        <begin position="79"/>
        <end position="134"/>
    </location>
</feature>
<evidence type="ECO:0000259" key="2">
    <source>
        <dbReference type="PROSITE" id="PS50013"/>
    </source>
</evidence>
<gene>
    <name evidence="3" type="ORF">Scep_010423</name>
</gene>
<dbReference type="GO" id="GO:0031507">
    <property type="term" value="P:heterochromatin formation"/>
    <property type="evidence" value="ECO:0007669"/>
    <property type="project" value="InterPro"/>
</dbReference>
<evidence type="ECO:0000256" key="1">
    <source>
        <dbReference type="SAM" id="MobiDB-lite"/>
    </source>
</evidence>
<feature type="region of interest" description="Disordered" evidence="1">
    <location>
        <begin position="145"/>
        <end position="164"/>
    </location>
</feature>
<dbReference type="InterPro" id="IPR000953">
    <property type="entry name" value="Chromo/chromo_shadow_dom"/>
</dbReference>
<organism evidence="3 4">
    <name type="scientific">Stephania cephalantha</name>
    <dbReference type="NCBI Taxonomy" id="152367"/>
    <lineage>
        <taxon>Eukaryota</taxon>
        <taxon>Viridiplantae</taxon>
        <taxon>Streptophyta</taxon>
        <taxon>Embryophyta</taxon>
        <taxon>Tracheophyta</taxon>
        <taxon>Spermatophyta</taxon>
        <taxon>Magnoliopsida</taxon>
        <taxon>Ranunculales</taxon>
        <taxon>Menispermaceae</taxon>
        <taxon>Menispermoideae</taxon>
        <taxon>Cissampelideae</taxon>
        <taxon>Stephania</taxon>
    </lineage>
</organism>
<dbReference type="InterPro" id="IPR016197">
    <property type="entry name" value="Chromo-like_dom_sf"/>
</dbReference>
<dbReference type="Proteomes" id="UP001419268">
    <property type="component" value="Unassembled WGS sequence"/>
</dbReference>
<dbReference type="CDD" id="cd00024">
    <property type="entry name" value="CD_CSD"/>
    <property type="match status" value="1"/>
</dbReference>
<evidence type="ECO:0000313" key="4">
    <source>
        <dbReference type="Proteomes" id="UP001419268"/>
    </source>
</evidence>
<feature type="region of interest" description="Disordered" evidence="1">
    <location>
        <begin position="1"/>
        <end position="74"/>
    </location>
</feature>
<dbReference type="Pfam" id="PF00385">
    <property type="entry name" value="Chromo"/>
    <property type="match status" value="1"/>
</dbReference>
<feature type="compositionally biased region" description="Acidic residues" evidence="1">
    <location>
        <begin position="49"/>
        <end position="68"/>
    </location>
</feature>
<dbReference type="EMBL" id="JBBNAG010000004">
    <property type="protein sequence ID" value="KAK9140742.1"/>
    <property type="molecule type" value="Genomic_DNA"/>
</dbReference>
<proteinExistence type="predicted"/>
<dbReference type="InterPro" id="IPR023780">
    <property type="entry name" value="Chromo_domain"/>
</dbReference>
<dbReference type="AlphaFoldDB" id="A0AAP0JV36"/>
<feature type="compositionally biased region" description="Basic and acidic residues" evidence="1">
    <location>
        <begin position="1"/>
        <end position="13"/>
    </location>
</feature>
<protein>
    <recommendedName>
        <fullName evidence="2">Chromo domain-containing protein</fullName>
    </recommendedName>
</protein>
<reference evidence="3 4" key="1">
    <citation type="submission" date="2024-01" db="EMBL/GenBank/DDBJ databases">
        <title>Genome assemblies of Stephania.</title>
        <authorList>
            <person name="Yang L."/>
        </authorList>
    </citation>
    <scope>NUCLEOTIDE SEQUENCE [LARGE SCALE GENOMIC DNA]</scope>
    <source>
        <strain evidence="3">JXDWG</strain>
        <tissue evidence="3">Leaf</tissue>
    </source>
</reference>
<name>A0AAP0JV36_9MAGN</name>
<dbReference type="PANTHER" id="PTHR47240">
    <property type="entry name" value="CHROMO DOMAIN-CONTAINING PROTEIN LHP1"/>
    <property type="match status" value="1"/>
</dbReference>
<dbReference type="Gene3D" id="2.40.50.40">
    <property type="match status" value="1"/>
</dbReference>
<comment type="caution">
    <text evidence="3">The sequence shown here is derived from an EMBL/GenBank/DDBJ whole genome shotgun (WGS) entry which is preliminary data.</text>
</comment>
<dbReference type="PANTHER" id="PTHR47240:SF2">
    <property type="entry name" value="CHROMO DOMAIN-CONTAINING PROTEIN LHP1"/>
    <property type="match status" value="1"/>
</dbReference>
<dbReference type="PROSITE" id="PS50013">
    <property type="entry name" value="CHROMO_2"/>
    <property type="match status" value="1"/>
</dbReference>
<keyword evidence="4" id="KW-1185">Reference proteome</keyword>
<feature type="compositionally biased region" description="Basic residues" evidence="1">
    <location>
        <begin position="145"/>
        <end position="161"/>
    </location>
</feature>
<evidence type="ECO:0000313" key="3">
    <source>
        <dbReference type="EMBL" id="KAK9140742.1"/>
    </source>
</evidence>
<sequence length="413" mass="45535">MKDVRGGGRKKIEGASPQQLHGDDDDEENNVTVCGTGMEVLRTERLTGEVDDDDENVGEEEEEEEEEEKERPKLDAGFYEIEDVRRKRIRKVILKGKFNILSNGRRGWPENANTWEPLENLQSCSDVIESFEDRLRSGNHKCYRKRKRKQGVSHTQAKKKQCSTSTSSLPYVRVGSGYRHFPSASLDNSSLSKSSLLESNEWKGDDHLNEVTNCPSNGVMGERLPENVSFNVLLENDHTKEVGITRSYVEGALAKKLNAGRILTHVSNAVVLDCDGPKEELQKAECLNLAQTSRCTGAKKRKLGSVRRFKQESTSNELGDAQNSIARCVIESGDKVGALGMEDVDSLGDDLGDKNNLDDSISPCSITKIIKAIGYSASVSNNIQDVSITFMAMRLKSLPVIAFGQHVNGGAAA</sequence>